<proteinExistence type="predicted"/>
<evidence type="ECO:0000313" key="3">
    <source>
        <dbReference type="Proteomes" id="UP000626109"/>
    </source>
</evidence>
<dbReference type="AlphaFoldDB" id="A0A813KRU0"/>
<sequence length="141" mass="13956">MASRRRFGRAAALLGTVAVGRSLSEAFVGPFTSGPPSTWSPQGACAGAGSPPAASFTSVRPRPGARGRTGWKAEGASKDADVAHSLGGSLGEAVHTALVATCSVALVSVLQQQAKSNTWDAGRCGRGGASPGRGGRGGAPR</sequence>
<dbReference type="EMBL" id="CAJNNW010031193">
    <property type="protein sequence ID" value="CAE8706389.1"/>
    <property type="molecule type" value="Genomic_DNA"/>
</dbReference>
<accession>A0A813KRU0</accession>
<organism evidence="2 3">
    <name type="scientific">Polarella glacialis</name>
    <name type="common">Dinoflagellate</name>
    <dbReference type="NCBI Taxonomy" id="89957"/>
    <lineage>
        <taxon>Eukaryota</taxon>
        <taxon>Sar</taxon>
        <taxon>Alveolata</taxon>
        <taxon>Dinophyceae</taxon>
        <taxon>Suessiales</taxon>
        <taxon>Suessiaceae</taxon>
        <taxon>Polarella</taxon>
    </lineage>
</organism>
<evidence type="ECO:0000256" key="1">
    <source>
        <dbReference type="SAM" id="MobiDB-lite"/>
    </source>
</evidence>
<protein>
    <submittedName>
        <fullName evidence="2">Uncharacterized protein</fullName>
    </submittedName>
</protein>
<name>A0A813KRU0_POLGL</name>
<dbReference type="Proteomes" id="UP000626109">
    <property type="component" value="Unassembled WGS sequence"/>
</dbReference>
<feature type="compositionally biased region" description="Gly residues" evidence="1">
    <location>
        <begin position="124"/>
        <end position="141"/>
    </location>
</feature>
<feature type="region of interest" description="Disordered" evidence="1">
    <location>
        <begin position="34"/>
        <end position="77"/>
    </location>
</feature>
<evidence type="ECO:0000313" key="2">
    <source>
        <dbReference type="EMBL" id="CAE8706389.1"/>
    </source>
</evidence>
<gene>
    <name evidence="2" type="ORF">PGLA2088_LOCUS34149</name>
</gene>
<feature type="compositionally biased region" description="Low complexity" evidence="1">
    <location>
        <begin position="40"/>
        <end position="55"/>
    </location>
</feature>
<feature type="region of interest" description="Disordered" evidence="1">
    <location>
        <begin position="115"/>
        <end position="141"/>
    </location>
</feature>
<reference evidence="2" key="1">
    <citation type="submission" date="2021-02" db="EMBL/GenBank/DDBJ databases">
        <authorList>
            <person name="Dougan E. K."/>
            <person name="Rhodes N."/>
            <person name="Thang M."/>
            <person name="Chan C."/>
        </authorList>
    </citation>
    <scope>NUCLEOTIDE SEQUENCE</scope>
</reference>
<comment type="caution">
    <text evidence="2">The sequence shown here is derived from an EMBL/GenBank/DDBJ whole genome shotgun (WGS) entry which is preliminary data.</text>
</comment>